<reference evidence="1" key="2">
    <citation type="journal article" date="2015" name="Fish Shellfish Immunol.">
        <title>Early steps in the European eel (Anguilla anguilla)-Vibrio vulnificus interaction in the gills: Role of the RtxA13 toxin.</title>
        <authorList>
            <person name="Callol A."/>
            <person name="Pajuelo D."/>
            <person name="Ebbesson L."/>
            <person name="Teles M."/>
            <person name="MacKenzie S."/>
            <person name="Amaro C."/>
        </authorList>
    </citation>
    <scope>NUCLEOTIDE SEQUENCE</scope>
</reference>
<dbReference type="AlphaFoldDB" id="A0A0E9UAC8"/>
<sequence>MTPFSFKVLIFLTIKKAINCIFPCIQISK</sequence>
<accession>A0A0E9UAC8</accession>
<dbReference type="EMBL" id="GBXM01046669">
    <property type="protein sequence ID" value="JAH61908.1"/>
    <property type="molecule type" value="Transcribed_RNA"/>
</dbReference>
<evidence type="ECO:0000313" key="1">
    <source>
        <dbReference type="EMBL" id="JAH61908.1"/>
    </source>
</evidence>
<reference evidence="1" key="1">
    <citation type="submission" date="2014-11" db="EMBL/GenBank/DDBJ databases">
        <authorList>
            <person name="Amaro Gonzalez C."/>
        </authorList>
    </citation>
    <scope>NUCLEOTIDE SEQUENCE</scope>
</reference>
<protein>
    <submittedName>
        <fullName evidence="1">Uncharacterized protein</fullName>
    </submittedName>
</protein>
<proteinExistence type="predicted"/>
<name>A0A0E9UAC8_ANGAN</name>
<organism evidence="1">
    <name type="scientific">Anguilla anguilla</name>
    <name type="common">European freshwater eel</name>
    <name type="synonym">Muraena anguilla</name>
    <dbReference type="NCBI Taxonomy" id="7936"/>
    <lineage>
        <taxon>Eukaryota</taxon>
        <taxon>Metazoa</taxon>
        <taxon>Chordata</taxon>
        <taxon>Craniata</taxon>
        <taxon>Vertebrata</taxon>
        <taxon>Euteleostomi</taxon>
        <taxon>Actinopterygii</taxon>
        <taxon>Neopterygii</taxon>
        <taxon>Teleostei</taxon>
        <taxon>Anguilliformes</taxon>
        <taxon>Anguillidae</taxon>
        <taxon>Anguilla</taxon>
    </lineage>
</organism>